<organism evidence="2 3">
    <name type="scientific">Rubus argutus</name>
    <name type="common">Southern blackberry</name>
    <dbReference type="NCBI Taxonomy" id="59490"/>
    <lineage>
        <taxon>Eukaryota</taxon>
        <taxon>Viridiplantae</taxon>
        <taxon>Streptophyta</taxon>
        <taxon>Embryophyta</taxon>
        <taxon>Tracheophyta</taxon>
        <taxon>Spermatophyta</taxon>
        <taxon>Magnoliopsida</taxon>
        <taxon>eudicotyledons</taxon>
        <taxon>Gunneridae</taxon>
        <taxon>Pentapetalae</taxon>
        <taxon>rosids</taxon>
        <taxon>fabids</taxon>
        <taxon>Rosales</taxon>
        <taxon>Rosaceae</taxon>
        <taxon>Rosoideae</taxon>
        <taxon>Rosoideae incertae sedis</taxon>
        <taxon>Rubus</taxon>
    </lineage>
</organism>
<keyword evidence="1" id="KW-1133">Transmembrane helix</keyword>
<comment type="caution">
    <text evidence="2">The sequence shown here is derived from an EMBL/GenBank/DDBJ whole genome shotgun (WGS) entry which is preliminary data.</text>
</comment>
<keyword evidence="1" id="KW-0812">Transmembrane</keyword>
<sequence>MASMVMGTIRARAEIGAGGLGHLGSRKREARRRRSEYLTAATVKAGLAGLVFGLVMMEIRTVDHWADRIENSSGELAWARGLGMMAVGCCLTGPCARGDDGACGLAVIRIVYDLFFLQVL</sequence>
<accession>A0AAW1WE48</accession>
<dbReference type="Proteomes" id="UP001457282">
    <property type="component" value="Unassembled WGS sequence"/>
</dbReference>
<gene>
    <name evidence="2" type="ORF">M0R45_030792</name>
</gene>
<evidence type="ECO:0000313" key="2">
    <source>
        <dbReference type="EMBL" id="KAK9922323.1"/>
    </source>
</evidence>
<dbReference type="AlphaFoldDB" id="A0AAW1WE48"/>
<dbReference type="EMBL" id="JBEDUW010000006">
    <property type="protein sequence ID" value="KAK9922323.1"/>
    <property type="molecule type" value="Genomic_DNA"/>
</dbReference>
<proteinExistence type="predicted"/>
<protein>
    <submittedName>
        <fullName evidence="2">Uncharacterized protein</fullName>
    </submittedName>
</protein>
<evidence type="ECO:0000313" key="3">
    <source>
        <dbReference type="Proteomes" id="UP001457282"/>
    </source>
</evidence>
<reference evidence="2 3" key="1">
    <citation type="journal article" date="2023" name="G3 (Bethesda)">
        <title>A chromosome-length genome assembly and annotation of blackberry (Rubus argutus, cv. 'Hillquist').</title>
        <authorList>
            <person name="Bruna T."/>
            <person name="Aryal R."/>
            <person name="Dudchenko O."/>
            <person name="Sargent D.J."/>
            <person name="Mead D."/>
            <person name="Buti M."/>
            <person name="Cavallini A."/>
            <person name="Hytonen T."/>
            <person name="Andres J."/>
            <person name="Pham M."/>
            <person name="Weisz D."/>
            <person name="Mascagni F."/>
            <person name="Usai G."/>
            <person name="Natali L."/>
            <person name="Bassil N."/>
            <person name="Fernandez G.E."/>
            <person name="Lomsadze A."/>
            <person name="Armour M."/>
            <person name="Olukolu B."/>
            <person name="Poorten T."/>
            <person name="Britton C."/>
            <person name="Davik J."/>
            <person name="Ashrafi H."/>
            <person name="Aiden E.L."/>
            <person name="Borodovsky M."/>
            <person name="Worthington M."/>
        </authorList>
    </citation>
    <scope>NUCLEOTIDE SEQUENCE [LARGE SCALE GENOMIC DNA]</scope>
    <source>
        <strain evidence="2">PI 553951</strain>
    </source>
</reference>
<evidence type="ECO:0000256" key="1">
    <source>
        <dbReference type="SAM" id="Phobius"/>
    </source>
</evidence>
<feature type="transmembrane region" description="Helical" evidence="1">
    <location>
        <begin position="37"/>
        <end position="57"/>
    </location>
</feature>
<keyword evidence="3" id="KW-1185">Reference proteome</keyword>
<name>A0AAW1WE48_RUBAR</name>
<keyword evidence="1" id="KW-0472">Membrane</keyword>